<evidence type="ECO:0000259" key="5">
    <source>
        <dbReference type="PROSITE" id="PS50835"/>
    </source>
</evidence>
<dbReference type="InterPro" id="IPR036179">
    <property type="entry name" value="Ig-like_dom_sf"/>
</dbReference>
<dbReference type="InterPro" id="IPR052314">
    <property type="entry name" value="Immune_rcpt_domain"/>
</dbReference>
<dbReference type="SMART" id="SM00409">
    <property type="entry name" value="IG"/>
    <property type="match status" value="1"/>
</dbReference>
<keyword evidence="7" id="KW-1185">Reference proteome</keyword>
<accession>A0A7L1IV66</accession>
<name>A0A7L1IV66_SMUAF</name>
<evidence type="ECO:0000313" key="6">
    <source>
        <dbReference type="EMBL" id="NXN42498.1"/>
    </source>
</evidence>
<dbReference type="Proteomes" id="UP000525158">
    <property type="component" value="Unassembled WGS sequence"/>
</dbReference>
<evidence type="ECO:0000256" key="1">
    <source>
        <dbReference type="ARBA" id="ARBA00022729"/>
    </source>
</evidence>
<dbReference type="AlphaFoldDB" id="A0A7L1IV66"/>
<dbReference type="GO" id="GO:0009986">
    <property type="term" value="C:cell surface"/>
    <property type="evidence" value="ECO:0007669"/>
    <property type="project" value="TreeGrafter"/>
</dbReference>
<organism evidence="6 7">
    <name type="scientific">Smutsornis africanus</name>
    <name type="common">Double-banded courser</name>
    <name type="synonym">Rhinoptilus africanus</name>
    <dbReference type="NCBI Taxonomy" id="240209"/>
    <lineage>
        <taxon>Eukaryota</taxon>
        <taxon>Metazoa</taxon>
        <taxon>Chordata</taxon>
        <taxon>Craniata</taxon>
        <taxon>Vertebrata</taxon>
        <taxon>Euteleostomi</taxon>
        <taxon>Archelosauria</taxon>
        <taxon>Archosauria</taxon>
        <taxon>Dinosauria</taxon>
        <taxon>Saurischia</taxon>
        <taxon>Theropoda</taxon>
        <taxon>Coelurosauria</taxon>
        <taxon>Aves</taxon>
        <taxon>Neognathae</taxon>
        <taxon>Neoaves</taxon>
        <taxon>Charadriiformes</taxon>
        <taxon>Glareolidae</taxon>
        <taxon>Rhinoptilus</taxon>
    </lineage>
</organism>
<feature type="non-terminal residue" evidence="6">
    <location>
        <position position="268"/>
    </location>
</feature>
<sequence length="268" mass="30412">LQAQLPDTEERHSEGSTLSIQCPYTAWTNYLQQKVWCRVRDGQCEPLVETTKPTQHSYTNEARKGKVTILDNRQYSTVSITMTNLQAEDSVTYSCAYRSPTNGYISLRTISLTVFKGPGQWRVLVCILQWLSTHPDNGVSALCVQGSNVRTFSILSGVLSILFILACITSVTLCVRQHKQLKRRGNRQAEDTYDKPEDIAQLDNTERMESPKDDSEDLKYVTLNYKSRLSTEDPLYCNVEPSQAHRKPKDENVEYAIIALKPLPTSEK</sequence>
<keyword evidence="2" id="KW-1015">Disulfide bond</keyword>
<dbReference type="InterPro" id="IPR013106">
    <property type="entry name" value="Ig_V-set"/>
</dbReference>
<keyword evidence="4" id="KW-0472">Membrane</keyword>
<dbReference type="PANTHER" id="PTHR16423:SF6">
    <property type="entry name" value="TRIGGERING RECEPTOR EXPRESSED ON MYELOID CELLS 2-RELATED"/>
    <property type="match status" value="1"/>
</dbReference>
<keyword evidence="4" id="KW-0812">Transmembrane</keyword>
<comment type="caution">
    <text evidence="6">The sequence shown here is derived from an EMBL/GenBank/DDBJ whole genome shotgun (WGS) entry which is preliminary data.</text>
</comment>
<feature type="transmembrane region" description="Helical" evidence="4">
    <location>
        <begin position="152"/>
        <end position="175"/>
    </location>
</feature>
<keyword evidence="4" id="KW-1133">Transmembrane helix</keyword>
<dbReference type="InterPro" id="IPR007110">
    <property type="entry name" value="Ig-like_dom"/>
</dbReference>
<reference evidence="6 7" key="1">
    <citation type="submission" date="2019-09" db="EMBL/GenBank/DDBJ databases">
        <title>Bird 10,000 Genomes (B10K) Project - Family phase.</title>
        <authorList>
            <person name="Zhang G."/>
        </authorList>
    </citation>
    <scope>NUCLEOTIDE SEQUENCE [LARGE SCALE GENOMIC DNA]</scope>
    <source>
        <strain evidence="6">B10K-DU-002-36</strain>
        <tissue evidence="6">Muscle</tissue>
    </source>
</reference>
<gene>
    <name evidence="6" type="primary">Trem1</name>
    <name evidence="6" type="ORF">RHIAFR_R13211</name>
</gene>
<dbReference type="InterPro" id="IPR003599">
    <property type="entry name" value="Ig_sub"/>
</dbReference>
<dbReference type="PANTHER" id="PTHR16423">
    <property type="entry name" value="TREM-LIKE TRANSCRIPT PROTEIN"/>
    <property type="match status" value="1"/>
</dbReference>
<proteinExistence type="predicted"/>
<keyword evidence="1" id="KW-0732">Signal</keyword>
<dbReference type="GO" id="GO:0038023">
    <property type="term" value="F:signaling receptor activity"/>
    <property type="evidence" value="ECO:0007669"/>
    <property type="project" value="TreeGrafter"/>
</dbReference>
<evidence type="ECO:0000256" key="4">
    <source>
        <dbReference type="SAM" id="Phobius"/>
    </source>
</evidence>
<evidence type="ECO:0000313" key="7">
    <source>
        <dbReference type="Proteomes" id="UP000525158"/>
    </source>
</evidence>
<dbReference type="InterPro" id="IPR013783">
    <property type="entry name" value="Ig-like_fold"/>
</dbReference>
<evidence type="ECO:0000256" key="3">
    <source>
        <dbReference type="ARBA" id="ARBA00023319"/>
    </source>
</evidence>
<protein>
    <submittedName>
        <fullName evidence="6">TREM1 protein</fullName>
    </submittedName>
</protein>
<dbReference type="SUPFAM" id="SSF48726">
    <property type="entry name" value="Immunoglobulin"/>
    <property type="match status" value="1"/>
</dbReference>
<dbReference type="Pfam" id="PF07686">
    <property type="entry name" value="V-set"/>
    <property type="match status" value="1"/>
</dbReference>
<dbReference type="EMBL" id="VXBO01008755">
    <property type="protein sequence ID" value="NXN42498.1"/>
    <property type="molecule type" value="Genomic_DNA"/>
</dbReference>
<dbReference type="PROSITE" id="PS50835">
    <property type="entry name" value="IG_LIKE"/>
    <property type="match status" value="1"/>
</dbReference>
<keyword evidence="3" id="KW-0393">Immunoglobulin domain</keyword>
<evidence type="ECO:0000256" key="2">
    <source>
        <dbReference type="ARBA" id="ARBA00023157"/>
    </source>
</evidence>
<dbReference type="Gene3D" id="2.60.40.10">
    <property type="entry name" value="Immunoglobulins"/>
    <property type="match status" value="1"/>
</dbReference>
<feature type="domain" description="Ig-like" evidence="5">
    <location>
        <begin position="1"/>
        <end position="111"/>
    </location>
</feature>
<feature type="non-terminal residue" evidence="6">
    <location>
        <position position="1"/>
    </location>
</feature>